<dbReference type="SUPFAM" id="SSF103481">
    <property type="entry name" value="Multidrug resistance efflux transporter EmrE"/>
    <property type="match status" value="2"/>
</dbReference>
<keyword evidence="4" id="KW-1185">Reference proteome</keyword>
<feature type="transmembrane region" description="Helical" evidence="1">
    <location>
        <begin position="140"/>
        <end position="156"/>
    </location>
</feature>
<feature type="transmembrane region" description="Helical" evidence="1">
    <location>
        <begin position="234"/>
        <end position="255"/>
    </location>
</feature>
<dbReference type="RefSeq" id="WP_084411934.1">
    <property type="nucleotide sequence ID" value="NZ_FWXR01000021.1"/>
</dbReference>
<feature type="transmembrane region" description="Helical" evidence="1">
    <location>
        <begin position="288"/>
        <end position="307"/>
    </location>
</feature>
<sequence>MTKPTTPFHARTIVNTPAEVMVGIAYLAVSFMIFPAADATGKVLVEWHGLSGGFVAFVRMVMQVVLVLPIVLVWKGRAALATGHLGLNLLRGIFLGLGGIAFFSALGFMPLADATAVFMVEPMMVTLLAVPILGETIGRRRIAAIVVGFAGAMLIIQPSYAVFGLASLLPIAAALLISLYLIVSRFVSGTTSPLAMMVYSGLGGALTCGVALMIGGVSGVPALDPTPPESLTPYGLIVLLGLIGTVSHLMVIEAYRRAPASVLAPFSYLEIVSAVVLGFLIFGDFPNGLKWLGMAVVVGSGLALYLLELRASRRARPIHPTP</sequence>
<dbReference type="Pfam" id="PF00892">
    <property type="entry name" value="EamA"/>
    <property type="match status" value="2"/>
</dbReference>
<dbReference type="STRING" id="937218.SAMN06297251_12128"/>
<feature type="transmembrane region" description="Helical" evidence="1">
    <location>
        <begin position="162"/>
        <end position="182"/>
    </location>
</feature>
<feature type="transmembrane region" description="Helical" evidence="1">
    <location>
        <begin position="12"/>
        <end position="34"/>
    </location>
</feature>
<proteinExistence type="predicted"/>
<dbReference type="InterPro" id="IPR037185">
    <property type="entry name" value="EmrE-like"/>
</dbReference>
<evidence type="ECO:0000313" key="3">
    <source>
        <dbReference type="EMBL" id="SMD04802.1"/>
    </source>
</evidence>
<feature type="transmembrane region" description="Helical" evidence="1">
    <location>
        <begin position="194"/>
        <end position="214"/>
    </location>
</feature>
<dbReference type="EMBL" id="FWXR01000021">
    <property type="protein sequence ID" value="SMD04802.1"/>
    <property type="molecule type" value="Genomic_DNA"/>
</dbReference>
<feature type="domain" description="EamA" evidence="2">
    <location>
        <begin position="23"/>
        <end position="156"/>
    </location>
</feature>
<keyword evidence="1" id="KW-0472">Membrane</keyword>
<dbReference type="OrthoDB" id="9815809at2"/>
<keyword evidence="1" id="KW-0812">Transmembrane</keyword>
<feature type="domain" description="EamA" evidence="2">
    <location>
        <begin position="168"/>
        <end position="300"/>
    </location>
</feature>
<dbReference type="Proteomes" id="UP000192656">
    <property type="component" value="Unassembled WGS sequence"/>
</dbReference>
<dbReference type="GO" id="GO:0016020">
    <property type="term" value="C:membrane"/>
    <property type="evidence" value="ECO:0007669"/>
    <property type="project" value="InterPro"/>
</dbReference>
<keyword evidence="1" id="KW-1133">Transmembrane helix</keyword>
<dbReference type="PANTHER" id="PTHR22911">
    <property type="entry name" value="ACYL-MALONYL CONDENSING ENZYME-RELATED"/>
    <property type="match status" value="1"/>
</dbReference>
<organism evidence="3 4">
    <name type="scientific">Fulvimarina manganoxydans</name>
    <dbReference type="NCBI Taxonomy" id="937218"/>
    <lineage>
        <taxon>Bacteria</taxon>
        <taxon>Pseudomonadati</taxon>
        <taxon>Pseudomonadota</taxon>
        <taxon>Alphaproteobacteria</taxon>
        <taxon>Hyphomicrobiales</taxon>
        <taxon>Aurantimonadaceae</taxon>
        <taxon>Fulvimarina</taxon>
    </lineage>
</organism>
<feature type="transmembrane region" description="Helical" evidence="1">
    <location>
        <begin position="54"/>
        <end position="74"/>
    </location>
</feature>
<gene>
    <name evidence="3" type="ORF">SAMN06297251_12128</name>
</gene>
<feature type="transmembrane region" description="Helical" evidence="1">
    <location>
        <begin position="114"/>
        <end position="133"/>
    </location>
</feature>
<dbReference type="PANTHER" id="PTHR22911:SF103">
    <property type="entry name" value="BLR2811 PROTEIN"/>
    <property type="match status" value="1"/>
</dbReference>
<accession>A0A1W2E5W0</accession>
<dbReference type="InterPro" id="IPR000620">
    <property type="entry name" value="EamA_dom"/>
</dbReference>
<evidence type="ECO:0000259" key="2">
    <source>
        <dbReference type="Pfam" id="PF00892"/>
    </source>
</evidence>
<dbReference type="AlphaFoldDB" id="A0A1W2E5W0"/>
<evidence type="ECO:0000256" key="1">
    <source>
        <dbReference type="SAM" id="Phobius"/>
    </source>
</evidence>
<evidence type="ECO:0000313" key="4">
    <source>
        <dbReference type="Proteomes" id="UP000192656"/>
    </source>
</evidence>
<name>A0A1W2E5W0_9HYPH</name>
<protein>
    <submittedName>
        <fullName evidence="3">EamA domain-containing membrane protein RarD</fullName>
    </submittedName>
</protein>
<reference evidence="3 4" key="1">
    <citation type="submission" date="2017-04" db="EMBL/GenBank/DDBJ databases">
        <authorList>
            <person name="Afonso C.L."/>
            <person name="Miller P.J."/>
            <person name="Scott M.A."/>
            <person name="Spackman E."/>
            <person name="Goraichik I."/>
            <person name="Dimitrov K.M."/>
            <person name="Suarez D.L."/>
            <person name="Swayne D.E."/>
        </authorList>
    </citation>
    <scope>NUCLEOTIDE SEQUENCE [LARGE SCALE GENOMIC DNA]</scope>
    <source>
        <strain evidence="3 4">CGMCC 1.10972</strain>
    </source>
</reference>
<feature type="transmembrane region" description="Helical" evidence="1">
    <location>
        <begin position="86"/>
        <end position="108"/>
    </location>
</feature>
<feature type="transmembrane region" description="Helical" evidence="1">
    <location>
        <begin position="262"/>
        <end position="282"/>
    </location>
</feature>